<feature type="coiled-coil region" evidence="1">
    <location>
        <begin position="207"/>
        <end position="311"/>
    </location>
</feature>
<organism evidence="2 3">
    <name type="scientific">Angiostrongylus cantonensis</name>
    <name type="common">Rat lungworm</name>
    <dbReference type="NCBI Taxonomy" id="6313"/>
    <lineage>
        <taxon>Eukaryota</taxon>
        <taxon>Metazoa</taxon>
        <taxon>Ecdysozoa</taxon>
        <taxon>Nematoda</taxon>
        <taxon>Chromadorea</taxon>
        <taxon>Rhabditida</taxon>
        <taxon>Rhabditina</taxon>
        <taxon>Rhabditomorpha</taxon>
        <taxon>Strongyloidea</taxon>
        <taxon>Metastrongylidae</taxon>
        <taxon>Angiostrongylus</taxon>
    </lineage>
</organism>
<accession>A0A0K0D166</accession>
<name>A0A0K0D166_ANGCA</name>
<evidence type="ECO:0000256" key="1">
    <source>
        <dbReference type="SAM" id="Coils"/>
    </source>
</evidence>
<dbReference type="WBParaSite" id="ACAC_0000381101-mRNA-1">
    <property type="protein sequence ID" value="ACAC_0000381101-mRNA-1"/>
    <property type="gene ID" value="ACAC_0000381101"/>
</dbReference>
<dbReference type="STRING" id="6313.A0A0K0D166"/>
<dbReference type="Proteomes" id="UP000035642">
    <property type="component" value="Unassembled WGS sequence"/>
</dbReference>
<reference evidence="3" key="2">
    <citation type="submission" date="2017-02" db="UniProtKB">
        <authorList>
            <consortium name="WormBaseParasite"/>
        </authorList>
    </citation>
    <scope>IDENTIFICATION</scope>
</reference>
<keyword evidence="1" id="KW-0175">Coiled coil</keyword>
<keyword evidence="2" id="KW-1185">Reference proteome</keyword>
<dbReference type="AlphaFoldDB" id="A0A0K0D166"/>
<protein>
    <submittedName>
        <fullName evidence="3">Uncharacterized protein</fullName>
    </submittedName>
</protein>
<sequence length="330" mass="37954">MRQEMSTDQLSSLAESIGSSIPVGAEAIKYNVINNHRPSSSRKLFESNSRNPSDECPVADELLPADDNWDENNHGSEIDLKANSAMTSERISACLDKMFSKLAQDMGRVCAIYGDGSLFSQSSLTFEAELNELNKLSETDARDQLERYALRCHISEREKEQLHKRNRELHVRVLSKQTVDALRALEQTSAVDITKWRQKHALSLAQSNTLQNQLKHTTVQLEAKREELKEVNKNFDMLRFERDALRNHNDNLEQKLEEMKSRLHGLMEELKMKEEALQANQGKVNDRDNQISVLEEKLKKVENAAEAHVKRREDEITKQMVDFFRKNFDG</sequence>
<reference evidence="2" key="1">
    <citation type="submission" date="2012-09" db="EMBL/GenBank/DDBJ databases">
        <authorList>
            <person name="Martin A.A."/>
        </authorList>
    </citation>
    <scope>NUCLEOTIDE SEQUENCE</scope>
</reference>
<evidence type="ECO:0000313" key="2">
    <source>
        <dbReference type="Proteomes" id="UP000035642"/>
    </source>
</evidence>
<evidence type="ECO:0000313" key="3">
    <source>
        <dbReference type="WBParaSite" id="ACAC_0000381101-mRNA-1"/>
    </source>
</evidence>
<proteinExistence type="predicted"/>